<dbReference type="Gene3D" id="3.40.50.1820">
    <property type="entry name" value="alpha/beta hydrolase"/>
    <property type="match status" value="1"/>
</dbReference>
<dbReference type="InterPro" id="IPR029058">
    <property type="entry name" value="AB_hydrolase_fold"/>
</dbReference>
<dbReference type="InterPro" id="IPR000073">
    <property type="entry name" value="AB_hydrolase_1"/>
</dbReference>
<protein>
    <recommendedName>
        <fullName evidence="2">AB hydrolase-1 domain-containing protein</fullName>
    </recommendedName>
</protein>
<sequence>MMMASTTTAGSRGHFNFKSLNSVLKNPSKNRWNRPVIGTSQSRASFAARCSSSTQIQDANRSREKKGGRQFPDFLPDSYLAEIEETACLDMAASMRRVNLTPNWEGEAQPVPTSVVSTQHVADDHAPVVMLHGFDSSCLEFRRIMPLLEERRIEAHAVDLVGWGFTDAGAAPGVGPEQKRAHLEAFWREELNGRPITLLGCSLGGAVAIDFALSVPEAVKALVLVDAQGFIDGLGAMASMPQWAAKLGVSVLKAVPLRNAANKMAYANKDLFATEDAMRVGRLHCHMPNWLDNNVSYMQSGGYSLSSSIPKLAELTETHVFWGAQDEILEPETADKFRNAISNATVTMVDDCGHVAHLEQPIVLADRLDAIVRNKA</sequence>
<dbReference type="PRINTS" id="PR00111">
    <property type="entry name" value="ABHYDROLASE"/>
</dbReference>
<proteinExistence type="predicted"/>
<dbReference type="InterPro" id="IPR000639">
    <property type="entry name" value="Epox_hydrolase-like"/>
</dbReference>
<evidence type="ECO:0000256" key="1">
    <source>
        <dbReference type="SAM" id="MobiDB-lite"/>
    </source>
</evidence>
<name>A0A830HC33_9CHLO</name>
<dbReference type="Pfam" id="PF12697">
    <property type="entry name" value="Abhydrolase_6"/>
    <property type="match status" value="1"/>
</dbReference>
<dbReference type="GO" id="GO:0003824">
    <property type="term" value="F:catalytic activity"/>
    <property type="evidence" value="ECO:0007669"/>
    <property type="project" value="InterPro"/>
</dbReference>
<dbReference type="EMBL" id="BNJQ01000007">
    <property type="protein sequence ID" value="GHP04222.1"/>
    <property type="molecule type" value="Genomic_DNA"/>
</dbReference>
<evidence type="ECO:0000259" key="2">
    <source>
        <dbReference type="Pfam" id="PF12697"/>
    </source>
</evidence>
<dbReference type="PRINTS" id="PR00412">
    <property type="entry name" value="EPOXHYDRLASE"/>
</dbReference>
<dbReference type="PANTHER" id="PTHR43689:SF8">
    <property type="entry name" value="ALPHA_BETA-HYDROLASES SUPERFAMILY PROTEIN"/>
    <property type="match status" value="1"/>
</dbReference>
<dbReference type="AlphaFoldDB" id="A0A830HC33"/>
<keyword evidence="4" id="KW-1185">Reference proteome</keyword>
<dbReference type="SUPFAM" id="SSF53474">
    <property type="entry name" value="alpha/beta-Hydrolases"/>
    <property type="match status" value="1"/>
</dbReference>
<reference evidence="3" key="1">
    <citation type="submission" date="2020-10" db="EMBL/GenBank/DDBJ databases">
        <title>Unveiling of a novel bifunctional photoreceptor, Dualchrome1, isolated from a cosmopolitan green alga.</title>
        <authorList>
            <person name="Suzuki S."/>
            <person name="Kawachi M."/>
        </authorList>
    </citation>
    <scope>NUCLEOTIDE SEQUENCE</scope>
    <source>
        <strain evidence="3">NIES 2893</strain>
    </source>
</reference>
<organism evidence="3 4">
    <name type="scientific">Pycnococcus provasolii</name>
    <dbReference type="NCBI Taxonomy" id="41880"/>
    <lineage>
        <taxon>Eukaryota</taxon>
        <taxon>Viridiplantae</taxon>
        <taxon>Chlorophyta</taxon>
        <taxon>Pseudoscourfieldiophyceae</taxon>
        <taxon>Pseudoscourfieldiales</taxon>
        <taxon>Pycnococcaceae</taxon>
        <taxon>Pycnococcus</taxon>
    </lineage>
</organism>
<dbReference type="Proteomes" id="UP000660262">
    <property type="component" value="Unassembled WGS sequence"/>
</dbReference>
<evidence type="ECO:0000313" key="4">
    <source>
        <dbReference type="Proteomes" id="UP000660262"/>
    </source>
</evidence>
<dbReference type="OrthoDB" id="6431331at2759"/>
<evidence type="ECO:0000313" key="3">
    <source>
        <dbReference type="EMBL" id="GHP04222.1"/>
    </source>
</evidence>
<gene>
    <name evidence="3" type="ORF">PPROV_000297600</name>
</gene>
<feature type="region of interest" description="Disordered" evidence="1">
    <location>
        <begin position="48"/>
        <end position="70"/>
    </location>
</feature>
<accession>A0A830HC33</accession>
<dbReference type="PANTHER" id="PTHR43689">
    <property type="entry name" value="HYDROLASE"/>
    <property type="match status" value="1"/>
</dbReference>
<feature type="domain" description="AB hydrolase-1" evidence="2">
    <location>
        <begin position="128"/>
        <end position="366"/>
    </location>
</feature>
<comment type="caution">
    <text evidence="3">The sequence shown here is derived from an EMBL/GenBank/DDBJ whole genome shotgun (WGS) entry which is preliminary data.</text>
</comment>